<feature type="compositionally biased region" description="Low complexity" evidence="13">
    <location>
        <begin position="1250"/>
        <end position="1265"/>
    </location>
</feature>
<keyword evidence="5 11" id="KW-0808">Transferase</keyword>
<protein>
    <recommendedName>
        <fullName evidence="3 11">Histone-lysine N-methyltransferase, H3 lysine-79 specific</fullName>
        <ecNumber evidence="2 11">2.1.1.360</ecNumber>
    </recommendedName>
    <alternativeName>
        <fullName evidence="9 11">Histone H3-K79 methyltransferase</fullName>
    </alternativeName>
</protein>
<evidence type="ECO:0000313" key="15">
    <source>
        <dbReference type="EnsemblMetazoa" id="XP_022647624"/>
    </source>
</evidence>
<evidence type="ECO:0000256" key="10">
    <source>
        <dbReference type="ARBA" id="ARBA00047770"/>
    </source>
</evidence>
<comment type="miscellaneous">
    <text evidence="11">In contrast to other lysine histone methyltransferases, it does not contain a SET domain, suggesting the existence of another mechanism for methylation of lysine residues of histones.</text>
</comment>
<dbReference type="Gene3D" id="1.10.260.60">
    <property type="match status" value="1"/>
</dbReference>
<feature type="compositionally biased region" description="Low complexity" evidence="13">
    <location>
        <begin position="827"/>
        <end position="861"/>
    </location>
</feature>
<dbReference type="EC" id="2.1.1.360" evidence="2 11"/>
<keyword evidence="4 11" id="KW-0489">Methyltransferase</keyword>
<feature type="compositionally biased region" description="Low complexity" evidence="13">
    <location>
        <begin position="978"/>
        <end position="998"/>
    </location>
</feature>
<comment type="subcellular location">
    <subcellularLocation>
        <location evidence="1 11">Nucleus</location>
    </subcellularLocation>
</comment>
<feature type="region of interest" description="Disordered" evidence="13">
    <location>
        <begin position="721"/>
        <end position="1344"/>
    </location>
</feature>
<feature type="region of interest" description="Disordered" evidence="13">
    <location>
        <begin position="520"/>
        <end position="557"/>
    </location>
</feature>
<dbReference type="GO" id="GO:0035097">
    <property type="term" value="C:histone methyltransferase complex"/>
    <property type="evidence" value="ECO:0007669"/>
    <property type="project" value="UniProtKB-ARBA"/>
</dbReference>
<dbReference type="InterPro" id="IPR029063">
    <property type="entry name" value="SAM-dependent_MTases_sf"/>
</dbReference>
<evidence type="ECO:0000256" key="7">
    <source>
        <dbReference type="ARBA" id="ARBA00022853"/>
    </source>
</evidence>
<evidence type="ECO:0000256" key="6">
    <source>
        <dbReference type="ARBA" id="ARBA00022691"/>
    </source>
</evidence>
<evidence type="ECO:0000256" key="2">
    <source>
        <dbReference type="ARBA" id="ARBA00012190"/>
    </source>
</evidence>
<dbReference type="PANTHER" id="PTHR21451">
    <property type="entry name" value="HISTONE H3 METHYLTRANSFERASE"/>
    <property type="match status" value="1"/>
</dbReference>
<dbReference type="GeneID" id="111244614"/>
<evidence type="ECO:0000256" key="12">
    <source>
        <dbReference type="SAM" id="Coils"/>
    </source>
</evidence>
<evidence type="ECO:0000256" key="1">
    <source>
        <dbReference type="ARBA" id="ARBA00004123"/>
    </source>
</evidence>
<feature type="compositionally biased region" description="Low complexity" evidence="13">
    <location>
        <begin position="1476"/>
        <end position="1492"/>
    </location>
</feature>
<feature type="compositionally biased region" description="Polar residues" evidence="13">
    <location>
        <begin position="732"/>
        <end position="742"/>
    </location>
</feature>
<keyword evidence="6 11" id="KW-0949">S-adenosyl-L-methionine</keyword>
<dbReference type="RefSeq" id="XP_022647624.1">
    <property type="nucleotide sequence ID" value="XM_022791889.1"/>
</dbReference>
<feature type="compositionally biased region" description="Low complexity" evidence="13">
    <location>
        <begin position="1443"/>
        <end position="1463"/>
    </location>
</feature>
<feature type="compositionally biased region" description="Polar residues" evidence="13">
    <location>
        <begin position="413"/>
        <end position="422"/>
    </location>
</feature>
<keyword evidence="12" id="KW-0175">Coiled coil</keyword>
<dbReference type="InParanoid" id="A0A7M7JKK8"/>
<proteinExistence type="inferred from homology"/>
<evidence type="ECO:0000256" key="8">
    <source>
        <dbReference type="ARBA" id="ARBA00023242"/>
    </source>
</evidence>
<organism evidence="15 16">
    <name type="scientific">Varroa destructor</name>
    <name type="common">Honeybee mite</name>
    <dbReference type="NCBI Taxonomy" id="109461"/>
    <lineage>
        <taxon>Eukaryota</taxon>
        <taxon>Metazoa</taxon>
        <taxon>Ecdysozoa</taxon>
        <taxon>Arthropoda</taxon>
        <taxon>Chelicerata</taxon>
        <taxon>Arachnida</taxon>
        <taxon>Acari</taxon>
        <taxon>Parasitiformes</taxon>
        <taxon>Mesostigmata</taxon>
        <taxon>Gamasina</taxon>
        <taxon>Dermanyssoidea</taxon>
        <taxon>Varroidae</taxon>
        <taxon>Varroa</taxon>
    </lineage>
</organism>
<dbReference type="KEGG" id="vde:111244614"/>
<dbReference type="EnsemblMetazoa" id="XM_022791889">
    <property type="protein sequence ID" value="XP_022647624"/>
    <property type="gene ID" value="LOC111244614"/>
</dbReference>
<dbReference type="Gene3D" id="3.40.50.150">
    <property type="entry name" value="Vaccinia Virus protein VP39"/>
    <property type="match status" value="1"/>
</dbReference>
<keyword evidence="7 11" id="KW-0156">Chromatin regulator</keyword>
<dbReference type="PANTHER" id="PTHR21451:SF0">
    <property type="entry name" value="HISTONE-LYSINE N-METHYLTRANSFERASE, H3 LYSINE-79 SPECIFIC"/>
    <property type="match status" value="1"/>
</dbReference>
<evidence type="ECO:0000256" key="4">
    <source>
        <dbReference type="ARBA" id="ARBA00022603"/>
    </source>
</evidence>
<comment type="catalytic activity">
    <reaction evidence="10 11">
        <text>L-lysyl(79)-[histone H3] + 3 S-adenosyl-L-methionine = N(6),N(6),N(6)-trimethyl-L-lysyl(79)-[histone H3] + 3 S-adenosyl-L-homocysteine + 3 H(+)</text>
        <dbReference type="Rhea" id="RHEA:60328"/>
        <dbReference type="Rhea" id="RHEA-COMP:15549"/>
        <dbReference type="Rhea" id="RHEA-COMP:15552"/>
        <dbReference type="ChEBI" id="CHEBI:15378"/>
        <dbReference type="ChEBI" id="CHEBI:29969"/>
        <dbReference type="ChEBI" id="CHEBI:57856"/>
        <dbReference type="ChEBI" id="CHEBI:59789"/>
        <dbReference type="ChEBI" id="CHEBI:61961"/>
        <dbReference type="EC" id="2.1.1.360"/>
    </reaction>
</comment>
<dbReference type="InterPro" id="IPR030445">
    <property type="entry name" value="H3-K79_meTrfase"/>
</dbReference>
<evidence type="ECO:0000313" key="16">
    <source>
        <dbReference type="Proteomes" id="UP000594260"/>
    </source>
</evidence>
<feature type="compositionally biased region" description="Low complexity" evidence="13">
    <location>
        <begin position="1390"/>
        <end position="1407"/>
    </location>
</feature>
<evidence type="ECO:0000256" key="9">
    <source>
        <dbReference type="ARBA" id="ARBA00029821"/>
    </source>
</evidence>
<dbReference type="OrthoDB" id="443402at2759"/>
<feature type="compositionally biased region" description="Polar residues" evidence="13">
    <location>
        <begin position="1017"/>
        <end position="1032"/>
    </location>
</feature>
<feature type="compositionally biased region" description="Gly residues" evidence="13">
    <location>
        <begin position="1493"/>
        <end position="1506"/>
    </location>
</feature>
<feature type="compositionally biased region" description="Gly residues" evidence="13">
    <location>
        <begin position="1408"/>
        <end position="1421"/>
    </location>
</feature>
<dbReference type="InterPro" id="IPR025789">
    <property type="entry name" value="DOT1_dom"/>
</dbReference>
<dbReference type="OMA" id="NTHIWIG"/>
<feature type="compositionally biased region" description="Polar residues" evidence="13">
    <location>
        <begin position="1227"/>
        <end position="1249"/>
    </location>
</feature>
<keyword evidence="16" id="KW-1185">Reference proteome</keyword>
<feature type="compositionally biased region" description="Basic residues" evidence="13">
    <location>
        <begin position="1464"/>
        <end position="1475"/>
    </location>
</feature>
<feature type="coiled-coil region" evidence="12">
    <location>
        <begin position="602"/>
        <end position="636"/>
    </location>
</feature>
<reference evidence="15" key="1">
    <citation type="submission" date="2021-01" db="UniProtKB">
        <authorList>
            <consortium name="EnsemblMetazoa"/>
        </authorList>
    </citation>
    <scope>IDENTIFICATION</scope>
</reference>
<comment type="similarity">
    <text evidence="11">Belongs to the class I-like SAM-binding methyltransferase superfamily. DOT1 family.</text>
</comment>
<name>A0A7M7JKK8_VARDE</name>
<feature type="compositionally biased region" description="Basic residues" evidence="13">
    <location>
        <begin position="427"/>
        <end position="437"/>
    </location>
</feature>
<dbReference type="Proteomes" id="UP000594260">
    <property type="component" value="Unplaced"/>
</dbReference>
<feature type="domain" description="DOT1" evidence="14">
    <location>
        <begin position="12"/>
        <end position="321"/>
    </location>
</feature>
<feature type="compositionally biased region" description="Polar residues" evidence="13">
    <location>
        <begin position="1530"/>
        <end position="1540"/>
    </location>
</feature>
<evidence type="ECO:0000256" key="11">
    <source>
        <dbReference type="RuleBase" id="RU271113"/>
    </source>
</evidence>
<dbReference type="SUPFAM" id="SSF53335">
    <property type="entry name" value="S-adenosyl-L-methionine-dependent methyltransferases"/>
    <property type="match status" value="1"/>
</dbReference>
<feature type="compositionally biased region" description="Low complexity" evidence="13">
    <location>
        <begin position="1304"/>
        <end position="1343"/>
    </location>
</feature>
<dbReference type="PROSITE" id="PS51569">
    <property type="entry name" value="DOT1"/>
    <property type="match status" value="1"/>
</dbReference>
<evidence type="ECO:0000256" key="3">
    <source>
        <dbReference type="ARBA" id="ARBA00020987"/>
    </source>
</evidence>
<feature type="compositionally biased region" description="Polar residues" evidence="13">
    <location>
        <begin position="1425"/>
        <end position="1434"/>
    </location>
</feature>
<feature type="compositionally biased region" description="Pro residues" evidence="13">
    <location>
        <begin position="1167"/>
        <end position="1182"/>
    </location>
</feature>
<dbReference type="GO" id="GO:0140956">
    <property type="term" value="F:histone H3K79 trimethyltransferase activity"/>
    <property type="evidence" value="ECO:0007669"/>
    <property type="project" value="UniProtKB-EC"/>
</dbReference>
<keyword evidence="8 11" id="KW-0539">Nucleus</keyword>
<feature type="compositionally biased region" description="Polar residues" evidence="13">
    <location>
        <begin position="809"/>
        <end position="826"/>
    </location>
</feature>
<feature type="region of interest" description="Disordered" evidence="13">
    <location>
        <begin position="374"/>
        <end position="501"/>
    </location>
</feature>
<feature type="compositionally biased region" description="Low complexity" evidence="13">
    <location>
        <begin position="1033"/>
        <end position="1077"/>
    </location>
</feature>
<comment type="function">
    <text evidence="11">Histone methyltransferase that specifically trimethylates histone H3 to form H3K79me3. This methylation is required for telomere silencing and for the pachytene checkpoint during the meiotic cell cycle by allowing the recruitment of RAD9 to double strand breaks. Nucleosomes are preferred as substrate compared to free histone.</text>
</comment>
<accession>A0A7M7JKK8</accession>
<dbReference type="GO" id="GO:0032259">
    <property type="term" value="P:methylation"/>
    <property type="evidence" value="ECO:0007669"/>
    <property type="project" value="UniProtKB-KW"/>
</dbReference>
<feature type="compositionally biased region" description="Low complexity" evidence="13">
    <location>
        <begin position="1129"/>
        <end position="1140"/>
    </location>
</feature>
<evidence type="ECO:0000256" key="5">
    <source>
        <dbReference type="ARBA" id="ARBA00022679"/>
    </source>
</evidence>
<feature type="compositionally biased region" description="Polar residues" evidence="13">
    <location>
        <begin position="862"/>
        <end position="878"/>
    </location>
</feature>
<dbReference type="Pfam" id="PF08123">
    <property type="entry name" value="DOT1"/>
    <property type="match status" value="1"/>
</dbReference>
<dbReference type="GO" id="GO:0000077">
    <property type="term" value="P:DNA damage checkpoint signaling"/>
    <property type="evidence" value="ECO:0007669"/>
    <property type="project" value="TreeGrafter"/>
</dbReference>
<dbReference type="GO" id="GO:0006281">
    <property type="term" value="P:DNA repair"/>
    <property type="evidence" value="ECO:0007669"/>
    <property type="project" value="TreeGrafter"/>
</dbReference>
<feature type="compositionally biased region" description="Basic residues" evidence="13">
    <location>
        <begin position="1142"/>
        <end position="1159"/>
    </location>
</feature>
<dbReference type="FunFam" id="3.40.50.150:FF:000033">
    <property type="entry name" value="Histone-lysine N-methyltransferase, H3 lysine-79 specific"/>
    <property type="match status" value="1"/>
</dbReference>
<evidence type="ECO:0000259" key="14">
    <source>
        <dbReference type="PROSITE" id="PS51569"/>
    </source>
</evidence>
<feature type="compositionally biased region" description="Low complexity" evidence="13">
    <location>
        <begin position="1201"/>
        <end position="1219"/>
    </location>
</feature>
<feature type="compositionally biased region" description="Polar residues" evidence="13">
    <location>
        <begin position="928"/>
        <end position="940"/>
    </location>
</feature>
<feature type="compositionally biased region" description="Gly residues" evidence="13">
    <location>
        <begin position="1002"/>
        <end position="1011"/>
    </location>
</feature>
<feature type="compositionally biased region" description="Low complexity" evidence="13">
    <location>
        <begin position="450"/>
        <end position="468"/>
    </location>
</feature>
<evidence type="ECO:0000256" key="13">
    <source>
        <dbReference type="SAM" id="MobiDB-lite"/>
    </source>
</evidence>
<sequence length="1563" mass="165161">MELKLHSPSGAEPAVFQWPLKDKQDGEVEIVETIRLVCEDFPEIKTALENHVLNEYDPRDYDSMRSLCERFNKAIDSVLKIWKGTSMRKATRPSLSLLRHIILKVYNQSVLDPDRLNMYEPFSPEVYGETSFDFVAQMTQETDFDDDTIFVDLGSGVGQVVLQVAAMTQVKQCIGIEKAETPNHYAERMDKNFRFWMRWYGKSYSDYELIRGDFLSAENRHLIENASIVFANNFAFGPTVDHQLKQLFQEMRDGSRIISSRAFCPLQFRLTDRTLSDIGAMLHVREVQPKKGSVSWTGKPVSYYLHCIDRTKLQRYFESKKNSTLEENGANGKRRRNMVNYNMESSNGSLFDEDSEVFGPTTRRAWTEWIKNTRGFKSSNGNNSSGHDDEEEPPAKRAPGRRGRRPAGQQPASVSATVNQGLLANKPKPRGRPRGTQKRNAGGRGGPGGSSKYSSSLDTLHSHTLLSTMQQQEGLSPPPGCVEAKLDNSDDESSSPAEDIVRGRMSPPVLHHHLLNENTKPLTDHNQHENSTLEICRGRSSRNRNHSTTSDDLAQHEASCGGGVLTNSLYDEDYHEELELLLDRMRQDYIYLIRRFKEDSMLQELRTEIEKERERQKKLLTKKDQLDRQVKTLLEDSVTLLKARMCELDIEVSAPSQLLAKAKEIVLRHKELQARSSSLDRDVAFFEEQQRNLILVRQQHQMMTTGTSLSREQLLKEVASTMCHRKKPPTPAGTNVTGNSSGIKMEPANGEDGLELGNGRQHSAKTDCGLSHMGSNLTSPRGPASSIVGASPRHTTPQSPAPSVHPGASHQNTVGSNTPASSHSTPASQHHVSPAQQQQQSATVPVGPVPSSQAPPAGSASHHNSTPQSGHHQQQGNLVLNLGSLLKNSPQHSGHTGGSHGHSQHGPLASGSGGGSGNSGHRENSSSQGGPFSGLSTVCNSANSGGPVSGVGSSSSSSGSSSKKQKRKHSQDSHKSKSSSSSSIAAAAAAVAAANVASEPGVGSGLAGGNSGHTALLATSSSGATGPNSGELGSSSHVSSGSAAVTSSTSASAGRTSSSSSGSKQQSGFSSHSSSHSHSSRGDQQQTGEEKKKWVVDTQGSGGVSIKIKAIPPKSPPRAQSPENPPQSPSRSSSSSDGSSYAHRHKKFREKRHHHKKFSRPSSPVSTPTPPMPTGPPGPVVTPPAASLIPTVDNNNTSQGQTALPPAQQVAVQQLTQQQPAPPPPERSSSGQHQQTSAAHPLNPSQQAPSQHQSVHLSQQQQQQSMTGAPPTAHQSATCGLHGPPSAHTGVGSPHQGSLQTSRVAPSPTAGTTTVTSGTGSASSASPTVSSSSTRVGSGVSTAQVNSHHAAITAPAAAAAAMGRVPPPSHGRAAGAGGIHGVHGTAGAVAGAASGNLRPSGVQHPSVVGGGGGSATTGGPGSVHSRGNASSSGVRSPAGTGLPRAAGATHHPHATGPPHVGQPPHHHGAASHGHSHTPSYSAHAAAHHSSTAGAGGGGLFGQGGAGPPQHGHGTHGGMPPNAANFAPPHTQFTPTMSPSTLYPPHAPPAPHPYYRSMYSTHRQ</sequence>
<feature type="region of interest" description="Disordered" evidence="13">
    <location>
        <begin position="1390"/>
        <end position="1563"/>
    </location>
</feature>
<feature type="compositionally biased region" description="Low complexity" evidence="13">
    <location>
        <begin position="941"/>
        <end position="962"/>
    </location>
</feature>